<feature type="transmembrane region" description="Helical" evidence="4">
    <location>
        <begin position="191"/>
        <end position="215"/>
    </location>
</feature>
<protein>
    <submittedName>
        <fullName evidence="7">HAMP domain-containing protein</fullName>
    </submittedName>
</protein>
<evidence type="ECO:0000256" key="4">
    <source>
        <dbReference type="SAM" id="Phobius"/>
    </source>
</evidence>
<dbReference type="Pfam" id="PF00015">
    <property type="entry name" value="MCPsignal"/>
    <property type="match status" value="1"/>
</dbReference>
<dbReference type="Gene3D" id="6.10.340.10">
    <property type="match status" value="1"/>
</dbReference>
<dbReference type="OrthoDB" id="9814363at2"/>
<dbReference type="InterPro" id="IPR004089">
    <property type="entry name" value="MCPsignal_dom"/>
</dbReference>
<comment type="similarity">
    <text evidence="2">Belongs to the methyl-accepting chemotaxis (MCP) protein family.</text>
</comment>
<evidence type="ECO:0000256" key="2">
    <source>
        <dbReference type="ARBA" id="ARBA00029447"/>
    </source>
</evidence>
<keyword evidence="4" id="KW-0812">Transmembrane</keyword>
<dbReference type="InterPro" id="IPR003660">
    <property type="entry name" value="HAMP_dom"/>
</dbReference>
<dbReference type="GO" id="GO:0006935">
    <property type="term" value="P:chemotaxis"/>
    <property type="evidence" value="ECO:0007669"/>
    <property type="project" value="UniProtKB-KW"/>
</dbReference>
<dbReference type="Gene3D" id="1.10.287.950">
    <property type="entry name" value="Methyl-accepting chemotaxis protein"/>
    <property type="match status" value="1"/>
</dbReference>
<evidence type="ECO:0000259" key="5">
    <source>
        <dbReference type="PROSITE" id="PS50111"/>
    </source>
</evidence>
<dbReference type="CDD" id="cd11386">
    <property type="entry name" value="MCP_signal"/>
    <property type="match status" value="1"/>
</dbReference>
<dbReference type="RefSeq" id="WP_158739561.1">
    <property type="nucleotide sequence ID" value="NZ_WSLF01000002.1"/>
</dbReference>
<dbReference type="AlphaFoldDB" id="A0A7C8HHU1"/>
<keyword evidence="4" id="KW-0472">Membrane</keyword>
<dbReference type="PANTHER" id="PTHR43531">
    <property type="entry name" value="PROTEIN ICFG"/>
    <property type="match status" value="1"/>
</dbReference>
<dbReference type="InterPro" id="IPR024478">
    <property type="entry name" value="HlyB_4HB_MCP"/>
</dbReference>
<evidence type="ECO:0000256" key="3">
    <source>
        <dbReference type="PROSITE-ProRule" id="PRU00284"/>
    </source>
</evidence>
<dbReference type="GO" id="GO:0004888">
    <property type="term" value="F:transmembrane signaling receptor activity"/>
    <property type="evidence" value="ECO:0007669"/>
    <property type="project" value="InterPro"/>
</dbReference>
<feature type="domain" description="HAMP" evidence="6">
    <location>
        <begin position="213"/>
        <end position="265"/>
    </location>
</feature>
<dbReference type="SUPFAM" id="SSF58104">
    <property type="entry name" value="Methyl-accepting chemotaxis protein (MCP) signaling domain"/>
    <property type="match status" value="1"/>
</dbReference>
<dbReference type="PANTHER" id="PTHR43531:SF11">
    <property type="entry name" value="METHYL-ACCEPTING CHEMOTAXIS PROTEIN 3"/>
    <property type="match status" value="1"/>
</dbReference>
<evidence type="ECO:0000256" key="1">
    <source>
        <dbReference type="ARBA" id="ARBA00022500"/>
    </source>
</evidence>
<feature type="transmembrane region" description="Helical" evidence="4">
    <location>
        <begin position="13"/>
        <end position="35"/>
    </location>
</feature>
<dbReference type="Pfam" id="PF12729">
    <property type="entry name" value="4HB_MCP_1"/>
    <property type="match status" value="1"/>
</dbReference>
<dbReference type="SMART" id="SM00304">
    <property type="entry name" value="HAMP"/>
    <property type="match status" value="1"/>
</dbReference>
<evidence type="ECO:0000313" key="8">
    <source>
        <dbReference type="Proteomes" id="UP000483018"/>
    </source>
</evidence>
<dbReference type="Proteomes" id="UP000483018">
    <property type="component" value="Unassembled WGS sequence"/>
</dbReference>
<dbReference type="InterPro" id="IPR004090">
    <property type="entry name" value="Chemotax_Me-accpt_rcpt"/>
</dbReference>
<dbReference type="EMBL" id="WSLF01000002">
    <property type="protein sequence ID" value="KAE9636310.1"/>
    <property type="molecule type" value="Genomic_DNA"/>
</dbReference>
<dbReference type="SMART" id="SM00283">
    <property type="entry name" value="MA"/>
    <property type="match status" value="1"/>
</dbReference>
<keyword evidence="1" id="KW-0145">Chemotaxis</keyword>
<keyword evidence="8" id="KW-1185">Reference proteome</keyword>
<evidence type="ECO:0000259" key="6">
    <source>
        <dbReference type="PROSITE" id="PS50885"/>
    </source>
</evidence>
<dbReference type="PRINTS" id="PR00260">
    <property type="entry name" value="CHEMTRNSDUCR"/>
</dbReference>
<gene>
    <name evidence="7" type="ORF">GND95_04105</name>
</gene>
<dbReference type="CDD" id="cd06225">
    <property type="entry name" value="HAMP"/>
    <property type="match status" value="1"/>
</dbReference>
<proteinExistence type="inferred from homology"/>
<dbReference type="GO" id="GO:0007165">
    <property type="term" value="P:signal transduction"/>
    <property type="evidence" value="ECO:0007669"/>
    <property type="project" value="UniProtKB-KW"/>
</dbReference>
<sequence length="563" mass="61705">MKWFHNMKISAKLITTFVIVAFIAGIVGFIGIINIKQMDRNDNTLYENMTVPLSEVGQMSIVFQKIRVNIRNMVLEDDLDEINSTYKTVETYLSELHTLAASFEKTILADRTRNEFNNYLSNMSEFESQLETLVALCKSNKDEEALLYMKQGMTAVADAIQSNLDNLVQIKIEDAQTKADENTRLANSATLLMIFIVLGGVIISVILGLSVSHIISTPIRQLADTAERIADGDLNVELDIYSRDEIGNLAVSFRKMSDNLNEIMTNITFAADQVATGSKQLSDSSIMLSQGATEQASSIEELTASLEEISSQVRQNAENAKQANDLADTAQTNAAQGKDQMNEMLKAMEEINSASNNISKIIKVIDDIAFQTNILALNAAVEAARAGQHGKGFAVVAEEVRNLAARSANAAKETTAMIEGSIKKVETGTKIANETAEALNNIVQRISKVANLIGDIATASSEQANGIAQINQGIMQISQVVQTNSATSEESAAASEELASQADMLRKQVTKFKLKHSGTLKRSNKNVATDFYNGTNREERLKNHLLKKIYMEKGLLPLLERSF</sequence>
<keyword evidence="4" id="KW-1133">Transmembrane helix</keyword>
<accession>A0A7C8HHU1</accession>
<dbReference type="FunFam" id="1.10.287.950:FF:000001">
    <property type="entry name" value="Methyl-accepting chemotaxis sensory transducer"/>
    <property type="match status" value="1"/>
</dbReference>
<dbReference type="PROSITE" id="PS50111">
    <property type="entry name" value="CHEMOTAXIS_TRANSDUC_2"/>
    <property type="match status" value="1"/>
</dbReference>
<evidence type="ECO:0000313" key="7">
    <source>
        <dbReference type="EMBL" id="KAE9636310.1"/>
    </source>
</evidence>
<dbReference type="GO" id="GO:0005886">
    <property type="term" value="C:plasma membrane"/>
    <property type="evidence" value="ECO:0007669"/>
    <property type="project" value="TreeGrafter"/>
</dbReference>
<reference evidence="7 8" key="1">
    <citation type="submission" date="2019-12" db="EMBL/GenBank/DDBJ databases">
        <title>Defluviitalea raffinosedens, isolated from a biogas fermenter, genome sequencing and characterization.</title>
        <authorList>
            <person name="Rettenmaier R."/>
            <person name="Schneider M."/>
            <person name="Neuhaus K."/>
            <person name="Liebl W."/>
            <person name="Zverlov V."/>
        </authorList>
    </citation>
    <scope>NUCLEOTIDE SEQUENCE [LARGE SCALE GENOMIC DNA]</scope>
    <source>
        <strain evidence="7 8">249c-K6</strain>
    </source>
</reference>
<feature type="domain" description="Methyl-accepting transducer" evidence="5">
    <location>
        <begin position="270"/>
        <end position="499"/>
    </location>
</feature>
<dbReference type="Pfam" id="PF00672">
    <property type="entry name" value="HAMP"/>
    <property type="match status" value="1"/>
</dbReference>
<comment type="caution">
    <text evidence="7">The sequence shown here is derived from an EMBL/GenBank/DDBJ whole genome shotgun (WGS) entry which is preliminary data.</text>
</comment>
<dbReference type="InterPro" id="IPR051310">
    <property type="entry name" value="MCP_chemotaxis"/>
</dbReference>
<dbReference type="PROSITE" id="PS50885">
    <property type="entry name" value="HAMP"/>
    <property type="match status" value="1"/>
</dbReference>
<name>A0A7C8HHU1_9FIRM</name>
<organism evidence="7 8">
    <name type="scientific">Defluviitalea raffinosedens</name>
    <dbReference type="NCBI Taxonomy" id="1450156"/>
    <lineage>
        <taxon>Bacteria</taxon>
        <taxon>Bacillati</taxon>
        <taxon>Bacillota</taxon>
        <taxon>Clostridia</taxon>
        <taxon>Lachnospirales</taxon>
        <taxon>Defluviitaleaceae</taxon>
        <taxon>Defluviitalea</taxon>
    </lineage>
</organism>
<keyword evidence="3" id="KW-0807">Transducer</keyword>